<protein>
    <recommendedName>
        <fullName evidence="1">Hedgehog/Intein (Hint) domain-containing protein</fullName>
    </recommendedName>
</protein>
<dbReference type="OrthoDB" id="6305173at2"/>
<gene>
    <name evidence="2" type="ORF">DEA8626_01392</name>
</gene>
<proteinExistence type="predicted"/>
<name>A0A2R8B5K0_9RHOB</name>
<sequence>MSETTAAAMTDDAILADAAALRFVFADEDERSGRVEMLDGDDRIARRDEINTLSRSIPCFTPGTHLATPQGEVPADTVRPGDRLITRDNGAQKVLWCGRVCYGWRALGLNPLLRPVRFASGSLGNGLPERDLTVSPNHRMLLRQENAEMLVPAADLVGRPGIGRITPREVTYLQIFLPRHEAVLSDGVWSESFEAAPGDISRLSESDRTALAEVAPERSAAEALRPAAAAGALESIRP</sequence>
<accession>A0A2R8B5K0</accession>
<dbReference type="SUPFAM" id="SSF51294">
    <property type="entry name" value="Hedgehog/intein (Hint) domain"/>
    <property type="match status" value="1"/>
</dbReference>
<feature type="domain" description="Hedgehog/Intein (Hint)" evidence="1">
    <location>
        <begin position="58"/>
        <end position="194"/>
    </location>
</feature>
<dbReference type="InterPro" id="IPR036844">
    <property type="entry name" value="Hint_dom_sf"/>
</dbReference>
<dbReference type="EMBL" id="OMOQ01000001">
    <property type="protein sequence ID" value="SPH17865.1"/>
    <property type="molecule type" value="Genomic_DNA"/>
</dbReference>
<dbReference type="RefSeq" id="WP_108852263.1">
    <property type="nucleotide sequence ID" value="NZ_OMOQ01000001.1"/>
</dbReference>
<evidence type="ECO:0000313" key="3">
    <source>
        <dbReference type="Proteomes" id="UP000244924"/>
    </source>
</evidence>
<dbReference type="Pfam" id="PF13403">
    <property type="entry name" value="Hint_2"/>
    <property type="match status" value="1"/>
</dbReference>
<reference evidence="2 3" key="1">
    <citation type="submission" date="2018-03" db="EMBL/GenBank/DDBJ databases">
        <authorList>
            <person name="Keele B.F."/>
        </authorList>
    </citation>
    <scope>NUCLEOTIDE SEQUENCE [LARGE SCALE GENOMIC DNA]</scope>
    <source>
        <strain evidence="2 3">CECT 8626</strain>
    </source>
</reference>
<keyword evidence="3" id="KW-1185">Reference proteome</keyword>
<evidence type="ECO:0000259" key="1">
    <source>
        <dbReference type="Pfam" id="PF13403"/>
    </source>
</evidence>
<dbReference type="InterPro" id="IPR028992">
    <property type="entry name" value="Hedgehog/Intein_dom"/>
</dbReference>
<dbReference type="AlphaFoldDB" id="A0A2R8B5K0"/>
<dbReference type="Gene3D" id="2.170.16.10">
    <property type="entry name" value="Hedgehog/Intein (Hint) domain"/>
    <property type="match status" value="1"/>
</dbReference>
<organism evidence="2 3">
    <name type="scientific">Albidovulum aquaemixtae</name>
    <dbReference type="NCBI Taxonomy" id="1542388"/>
    <lineage>
        <taxon>Bacteria</taxon>
        <taxon>Pseudomonadati</taxon>
        <taxon>Pseudomonadota</taxon>
        <taxon>Alphaproteobacteria</taxon>
        <taxon>Rhodobacterales</taxon>
        <taxon>Paracoccaceae</taxon>
        <taxon>Albidovulum</taxon>
    </lineage>
</organism>
<evidence type="ECO:0000313" key="2">
    <source>
        <dbReference type="EMBL" id="SPH17865.1"/>
    </source>
</evidence>
<dbReference type="Proteomes" id="UP000244924">
    <property type="component" value="Unassembled WGS sequence"/>
</dbReference>